<evidence type="ECO:0000313" key="1">
    <source>
        <dbReference type="EMBL" id="OSQ39089.1"/>
    </source>
</evidence>
<organism evidence="1 2">
    <name type="scientific">Thalassospira mesophila</name>
    <dbReference type="NCBI Taxonomy" id="1293891"/>
    <lineage>
        <taxon>Bacteria</taxon>
        <taxon>Pseudomonadati</taxon>
        <taxon>Pseudomonadota</taxon>
        <taxon>Alphaproteobacteria</taxon>
        <taxon>Rhodospirillales</taxon>
        <taxon>Thalassospiraceae</taxon>
        <taxon>Thalassospira</taxon>
    </lineage>
</organism>
<dbReference type="Proteomes" id="UP000193391">
    <property type="component" value="Unassembled WGS sequence"/>
</dbReference>
<evidence type="ECO:0008006" key="3">
    <source>
        <dbReference type="Google" id="ProtNLM"/>
    </source>
</evidence>
<name>A0A1Y2L1I0_9PROT</name>
<dbReference type="EMBL" id="JFKA01000003">
    <property type="protein sequence ID" value="OSQ39089.1"/>
    <property type="molecule type" value="Genomic_DNA"/>
</dbReference>
<keyword evidence="2" id="KW-1185">Reference proteome</keyword>
<comment type="caution">
    <text evidence="1">The sequence shown here is derived from an EMBL/GenBank/DDBJ whole genome shotgun (WGS) entry which is preliminary data.</text>
</comment>
<proteinExistence type="predicted"/>
<protein>
    <recommendedName>
        <fullName evidence="3">Bacteriophage phiJL001 Gp84 N-terminal domain-containing protein</fullName>
    </recommendedName>
</protein>
<evidence type="ECO:0000313" key="2">
    <source>
        <dbReference type="Proteomes" id="UP000193391"/>
    </source>
</evidence>
<gene>
    <name evidence="1" type="ORF">TMES_10035</name>
</gene>
<sequence length="184" mass="19413">MHADLAGQFTAASLSPLVLCQIGTAQGDVRMWSGIGSLDYAGETWLGGGDFLGISDVTETADVQANGVTFSLSGVSPDLVDMALRQIRQGLPAQILIAAMGDDGALVGEPLQGFSGKTDVPVVTDDATSCVIGLTAENALVDLERARTRRYTDQDQRAEYSGDLGFEFVPRLQEMEISWGQGLG</sequence>
<dbReference type="AlphaFoldDB" id="A0A1Y2L1I0"/>
<reference evidence="1 2" key="1">
    <citation type="submission" date="2014-03" db="EMBL/GenBank/DDBJ databases">
        <title>The draft genome sequence of Thalassospira mesophila JCM 18969.</title>
        <authorList>
            <person name="Lai Q."/>
            <person name="Shao Z."/>
        </authorList>
    </citation>
    <scope>NUCLEOTIDE SEQUENCE [LARGE SCALE GENOMIC DNA]</scope>
    <source>
        <strain evidence="1 2">JCM 18969</strain>
    </source>
</reference>
<dbReference type="STRING" id="1293891.TMES_10035"/>
<accession>A0A1Y2L1I0</accession>